<organism evidence="7 8">
    <name type="scientific">Desulfurella multipotens</name>
    <dbReference type="NCBI Taxonomy" id="79269"/>
    <lineage>
        <taxon>Bacteria</taxon>
        <taxon>Pseudomonadati</taxon>
        <taxon>Campylobacterota</taxon>
        <taxon>Desulfurellia</taxon>
        <taxon>Desulfurellales</taxon>
        <taxon>Desulfurellaceae</taxon>
        <taxon>Desulfurella</taxon>
    </lineage>
</organism>
<dbReference type="Gene3D" id="3.50.50.60">
    <property type="entry name" value="FAD/NAD(P)-binding domain"/>
    <property type="match status" value="2"/>
</dbReference>
<evidence type="ECO:0000256" key="1">
    <source>
        <dbReference type="ARBA" id="ARBA00001974"/>
    </source>
</evidence>
<dbReference type="InterPro" id="IPR041575">
    <property type="entry name" value="Rubredoxin_C"/>
</dbReference>
<dbReference type="PANTHER" id="PTHR43429">
    <property type="entry name" value="PYRIDINE NUCLEOTIDE-DISULFIDE OXIDOREDUCTASE DOMAIN-CONTAINING"/>
    <property type="match status" value="1"/>
</dbReference>
<accession>A0A1G6IQ52</accession>
<name>A0A1G6IQ52_9BACT</name>
<evidence type="ECO:0000313" key="7">
    <source>
        <dbReference type="EMBL" id="SDC08563.1"/>
    </source>
</evidence>
<dbReference type="GO" id="GO:0016491">
    <property type="term" value="F:oxidoreductase activity"/>
    <property type="evidence" value="ECO:0007669"/>
    <property type="project" value="InterPro"/>
</dbReference>
<dbReference type="PRINTS" id="PR00368">
    <property type="entry name" value="FADPNR"/>
</dbReference>
<protein>
    <submittedName>
        <fullName evidence="7">Pyridine nucleotide-disulphide oxidoreductase</fullName>
    </submittedName>
</protein>
<reference evidence="8" key="1">
    <citation type="submission" date="2016-10" db="EMBL/GenBank/DDBJ databases">
        <authorList>
            <person name="Varghese N."/>
            <person name="Submissions S."/>
        </authorList>
    </citation>
    <scope>NUCLEOTIDE SEQUENCE [LARGE SCALE GENOMIC DNA]</scope>
    <source>
        <strain evidence="8">DSM 8415</strain>
    </source>
</reference>
<dbReference type="EMBL" id="FMYU01000002">
    <property type="protein sequence ID" value="SDC08563.1"/>
    <property type="molecule type" value="Genomic_DNA"/>
</dbReference>
<dbReference type="Pfam" id="PF18267">
    <property type="entry name" value="Rubredoxin_C"/>
    <property type="match status" value="1"/>
</dbReference>
<dbReference type="RefSeq" id="WP_092127651.1">
    <property type="nucleotide sequence ID" value="NZ_FMYU01000002.1"/>
</dbReference>
<dbReference type="InterPro" id="IPR050260">
    <property type="entry name" value="FAD-bd_OxRdtase"/>
</dbReference>
<feature type="domain" description="NADH-rubredoxin oxidoreductase C-terminal" evidence="6">
    <location>
        <begin position="323"/>
        <end position="383"/>
    </location>
</feature>
<evidence type="ECO:0000313" key="8">
    <source>
        <dbReference type="Proteomes" id="UP000199411"/>
    </source>
</evidence>
<dbReference type="PRINTS" id="PR00411">
    <property type="entry name" value="PNDRDTASEI"/>
</dbReference>
<feature type="domain" description="FAD/NAD(P)-binding" evidence="5">
    <location>
        <begin position="1"/>
        <end position="282"/>
    </location>
</feature>
<dbReference type="PANTHER" id="PTHR43429:SF3">
    <property type="entry name" value="NITRITE REDUCTASE [NAD(P)H]"/>
    <property type="match status" value="1"/>
</dbReference>
<gene>
    <name evidence="7" type="ORF">SAMN05660835_00286</name>
</gene>
<dbReference type="SUPFAM" id="SSF51905">
    <property type="entry name" value="FAD/NAD(P)-binding domain"/>
    <property type="match status" value="2"/>
</dbReference>
<proteinExistence type="inferred from homology"/>
<dbReference type="Gene3D" id="3.30.390.30">
    <property type="match status" value="1"/>
</dbReference>
<dbReference type="AlphaFoldDB" id="A0A1G6IQ52"/>
<keyword evidence="8" id="KW-1185">Reference proteome</keyword>
<comment type="cofactor">
    <cofactor evidence="1">
        <name>FAD</name>
        <dbReference type="ChEBI" id="CHEBI:57692"/>
    </cofactor>
</comment>
<evidence type="ECO:0000256" key="3">
    <source>
        <dbReference type="ARBA" id="ARBA00022630"/>
    </source>
</evidence>
<keyword evidence="3" id="KW-0285">Flavoprotein</keyword>
<dbReference type="OrthoDB" id="9768666at2"/>
<dbReference type="InterPro" id="IPR023753">
    <property type="entry name" value="FAD/NAD-binding_dom"/>
</dbReference>
<dbReference type="Proteomes" id="UP000199411">
    <property type="component" value="Unassembled WGS sequence"/>
</dbReference>
<comment type="similarity">
    <text evidence="2">Belongs to the FAD-dependent oxidoreductase family.</text>
</comment>
<dbReference type="InterPro" id="IPR016156">
    <property type="entry name" value="FAD/NAD-linked_Rdtase_dimer_sf"/>
</dbReference>
<keyword evidence="4" id="KW-0274">FAD</keyword>
<dbReference type="InterPro" id="IPR036188">
    <property type="entry name" value="FAD/NAD-bd_sf"/>
</dbReference>
<dbReference type="Pfam" id="PF07992">
    <property type="entry name" value="Pyr_redox_2"/>
    <property type="match status" value="1"/>
</dbReference>
<evidence type="ECO:0000256" key="4">
    <source>
        <dbReference type="ARBA" id="ARBA00022827"/>
    </source>
</evidence>
<evidence type="ECO:0000259" key="6">
    <source>
        <dbReference type="Pfam" id="PF18267"/>
    </source>
</evidence>
<evidence type="ECO:0000259" key="5">
    <source>
        <dbReference type="Pfam" id="PF07992"/>
    </source>
</evidence>
<evidence type="ECO:0000256" key="2">
    <source>
        <dbReference type="ARBA" id="ARBA00006442"/>
    </source>
</evidence>
<sequence length="418" mass="46462">MKYVIIGNSVAGINAATAIRQNDTQGEILIISDEQTRPYSRPLLPNWVIGEVSFSEERMFYRRNDFFDKNNIQTLLGQTVEKVDTKQKTVILSNKENINYDKLIIASGANAIIPKNITGIDLDGVYTLTNIKGAKKLKEDLVKINSIVIVGAGLIGTKMAYDLSKIGKKVVLVELAKRVLFPALDDYAAVLIQEQLKLSGVDIILNDSVVELDGDKTVSQVTLSSGKKILCDACLLSVGVAPNVAFVDQNIKLDRGIVVDDYLKACDDCYAAGDVASIYDIVVNVRRPIPILPLAAREGYVAGLNASGHEVKFGGGFAMNSIEIGNVGFISMGLIESDTDEVLEYKKDDKYRKFIIRDNKLIGVILVNNVEKAGMFNWMIEKKFDVSWIKDTFLNNDFGWKYFDKAFRVLRLDRKLQR</sequence>